<comment type="caution">
    <text evidence="2">The sequence shown here is derived from an EMBL/GenBank/DDBJ whole genome shotgun (WGS) entry which is preliminary data.</text>
</comment>
<evidence type="ECO:0000313" key="3">
    <source>
        <dbReference type="Proteomes" id="UP001066276"/>
    </source>
</evidence>
<sequence>MTAHEAVSISAGECSATPIVHHARETAEKTDVDNEAENLTPGPQMGGSRPLRTAAAGRRRCRQTHDAVVTREWVDPAISRVLEKLGHWIIQITDAILAIVGDRKLIIHAHMKRLTAAKLLGKNDIRLYSFMKALGLPNIWRE</sequence>
<name>A0AAV7LB03_PLEWA</name>
<feature type="region of interest" description="Disordered" evidence="1">
    <location>
        <begin position="25"/>
        <end position="57"/>
    </location>
</feature>
<evidence type="ECO:0000256" key="1">
    <source>
        <dbReference type="SAM" id="MobiDB-lite"/>
    </source>
</evidence>
<keyword evidence="3" id="KW-1185">Reference proteome</keyword>
<dbReference type="EMBL" id="JANPWB010000015">
    <property type="protein sequence ID" value="KAJ1088766.1"/>
    <property type="molecule type" value="Genomic_DNA"/>
</dbReference>
<reference evidence="2" key="1">
    <citation type="journal article" date="2022" name="bioRxiv">
        <title>Sequencing and chromosome-scale assembly of the giantPleurodeles waltlgenome.</title>
        <authorList>
            <person name="Brown T."/>
            <person name="Elewa A."/>
            <person name="Iarovenko S."/>
            <person name="Subramanian E."/>
            <person name="Araus A.J."/>
            <person name="Petzold A."/>
            <person name="Susuki M."/>
            <person name="Suzuki K.-i.T."/>
            <person name="Hayashi T."/>
            <person name="Toyoda A."/>
            <person name="Oliveira C."/>
            <person name="Osipova E."/>
            <person name="Leigh N.D."/>
            <person name="Simon A."/>
            <person name="Yun M.H."/>
        </authorList>
    </citation>
    <scope>NUCLEOTIDE SEQUENCE</scope>
    <source>
        <strain evidence="2">20211129_DDA</strain>
        <tissue evidence="2">Liver</tissue>
    </source>
</reference>
<accession>A0AAV7LB03</accession>
<protein>
    <submittedName>
        <fullName evidence="2">Uncharacterized protein</fullName>
    </submittedName>
</protein>
<dbReference type="AlphaFoldDB" id="A0AAV7LB03"/>
<proteinExistence type="predicted"/>
<gene>
    <name evidence="2" type="ORF">NDU88_001921</name>
</gene>
<organism evidence="2 3">
    <name type="scientific">Pleurodeles waltl</name>
    <name type="common">Iberian ribbed newt</name>
    <dbReference type="NCBI Taxonomy" id="8319"/>
    <lineage>
        <taxon>Eukaryota</taxon>
        <taxon>Metazoa</taxon>
        <taxon>Chordata</taxon>
        <taxon>Craniata</taxon>
        <taxon>Vertebrata</taxon>
        <taxon>Euteleostomi</taxon>
        <taxon>Amphibia</taxon>
        <taxon>Batrachia</taxon>
        <taxon>Caudata</taxon>
        <taxon>Salamandroidea</taxon>
        <taxon>Salamandridae</taxon>
        <taxon>Pleurodelinae</taxon>
        <taxon>Pleurodeles</taxon>
    </lineage>
</organism>
<evidence type="ECO:0000313" key="2">
    <source>
        <dbReference type="EMBL" id="KAJ1088766.1"/>
    </source>
</evidence>
<dbReference type="Proteomes" id="UP001066276">
    <property type="component" value="Chromosome 11"/>
</dbReference>